<feature type="transmembrane region" description="Helical" evidence="1">
    <location>
        <begin position="6"/>
        <end position="27"/>
    </location>
</feature>
<feature type="transmembrane region" description="Helical" evidence="1">
    <location>
        <begin position="509"/>
        <end position="529"/>
    </location>
</feature>
<keyword evidence="1" id="KW-1133">Transmembrane helix</keyword>
<dbReference type="EMBL" id="JAMDNP010000015">
    <property type="protein sequence ID" value="MCY9760611.1"/>
    <property type="molecule type" value="Genomic_DNA"/>
</dbReference>
<feature type="transmembrane region" description="Helical" evidence="1">
    <location>
        <begin position="271"/>
        <end position="288"/>
    </location>
</feature>
<keyword evidence="3" id="KW-1185">Reference proteome</keyword>
<feature type="transmembrane region" description="Helical" evidence="1">
    <location>
        <begin position="652"/>
        <end position="672"/>
    </location>
</feature>
<feature type="transmembrane region" description="Helical" evidence="1">
    <location>
        <begin position="391"/>
        <end position="412"/>
    </location>
</feature>
<comment type="caution">
    <text evidence="2">The sequence shown here is derived from an EMBL/GenBank/DDBJ whole genome shotgun (WGS) entry which is preliminary data.</text>
</comment>
<sequence>MMPSILPTIIVIILILIAVLISILVFIQNRINTTDYQESLRIKALLPQRNKEKRWDHHAARLYPYLLKIPLLRRVVLAIRSRLMIIHAGDESMVRIRTSKITLMVVGSMTAVTLTTLLWTTYWPTRLSIILTALYIGGFMSDILISRIQKQMLRGQSEMILNIRHEYHQTYMVNKSLEQSAERCVPITAVHAKKVADILNAVDPEEELNLYYDVAPNRYMKQLAAISYKVAELGDSNIANGEESIYLSALTDIRQQIHMDINRREQLDRKLSGIVFVAASPIFLLDPIRNWSESMFPIISNFYNSSWGLYSLVLLYMTFIFTFVSMRYIKGLDGDTQAVKEEGKLLNKLLRKRWIKKLILRVAPQEHEAAYFKTTERIKNANSKLSVESFYLKKVITATLVFMITILAQFSIHGQVKHNIIYPNKQITTGGNQESSQILLSEERYRFESLLIGEILDKEIQPDEMLPFILDKFEGKNFLPTNIDRDAYAMQLLGRVAAYQNEYFKWYELVIAIIIAAASYRIPEGFLLIRHQFRKWEMQNEVDGFYTNVMMLARFPGINVYEIVEWLHRYSYIFQDQLLKCLLDYEAGAWDALERLKDDVHFVPLERLADRLQAAAELIPVKNAFDDMYVEREFAMDQRKEHNEKTINNKEVLGTMIGWLPMHATLLLYLGFPFGYLAFEQLGDLTIITSNL</sequence>
<feature type="transmembrane region" description="Helical" evidence="1">
    <location>
        <begin position="127"/>
        <end position="145"/>
    </location>
</feature>
<evidence type="ECO:0000313" key="3">
    <source>
        <dbReference type="Proteomes" id="UP001527181"/>
    </source>
</evidence>
<proteinExistence type="predicted"/>
<feature type="transmembrane region" description="Helical" evidence="1">
    <location>
        <begin position="101"/>
        <end position="121"/>
    </location>
</feature>
<keyword evidence="1" id="KW-0812">Transmembrane</keyword>
<reference evidence="2 3" key="1">
    <citation type="submission" date="2022-05" db="EMBL/GenBank/DDBJ databases">
        <title>Genome Sequencing of Bee-Associated Microbes.</title>
        <authorList>
            <person name="Dunlap C."/>
        </authorList>
    </citation>
    <scope>NUCLEOTIDE SEQUENCE [LARGE SCALE GENOMIC DNA]</scope>
    <source>
        <strain evidence="2 3">NRRL B-04010</strain>
    </source>
</reference>
<gene>
    <name evidence="2" type="ORF">M5X12_08480</name>
</gene>
<dbReference type="Proteomes" id="UP001527181">
    <property type="component" value="Unassembled WGS sequence"/>
</dbReference>
<evidence type="ECO:0000313" key="2">
    <source>
        <dbReference type="EMBL" id="MCY9760611.1"/>
    </source>
</evidence>
<evidence type="ECO:0008006" key="4">
    <source>
        <dbReference type="Google" id="ProtNLM"/>
    </source>
</evidence>
<name>A0ABT4GW02_PAEAL</name>
<feature type="transmembrane region" description="Helical" evidence="1">
    <location>
        <begin position="308"/>
        <end position="329"/>
    </location>
</feature>
<accession>A0ABT4GW02</accession>
<organism evidence="2 3">
    <name type="scientific">Paenibacillus alvei</name>
    <name type="common">Bacillus alvei</name>
    <dbReference type="NCBI Taxonomy" id="44250"/>
    <lineage>
        <taxon>Bacteria</taxon>
        <taxon>Bacillati</taxon>
        <taxon>Bacillota</taxon>
        <taxon>Bacilli</taxon>
        <taxon>Bacillales</taxon>
        <taxon>Paenibacillaceae</taxon>
        <taxon>Paenibacillus</taxon>
    </lineage>
</organism>
<evidence type="ECO:0000256" key="1">
    <source>
        <dbReference type="SAM" id="Phobius"/>
    </source>
</evidence>
<keyword evidence="1" id="KW-0472">Membrane</keyword>
<protein>
    <recommendedName>
        <fullName evidence="4">Flp pilus assembly protein TadB</fullName>
    </recommendedName>
</protein>
<dbReference type="RefSeq" id="WP_268598702.1">
    <property type="nucleotide sequence ID" value="NZ_JAMDNP010000015.1"/>
</dbReference>